<dbReference type="Pfam" id="PF12666">
    <property type="entry name" value="PrgI"/>
    <property type="match status" value="1"/>
</dbReference>
<proteinExistence type="predicted"/>
<name>A0A955RIF1_9BACT</name>
<protein>
    <submittedName>
        <fullName evidence="2">PrgI family protein</fullName>
    </submittedName>
</protein>
<keyword evidence="1" id="KW-0812">Transmembrane</keyword>
<dbReference type="InterPro" id="IPR024414">
    <property type="entry name" value="Uncharacterised_PrgI"/>
</dbReference>
<evidence type="ECO:0000313" key="3">
    <source>
        <dbReference type="Proteomes" id="UP000782843"/>
    </source>
</evidence>
<keyword evidence="1" id="KW-1133">Transmembrane helix</keyword>
<feature type="transmembrane region" description="Helical" evidence="1">
    <location>
        <begin position="21"/>
        <end position="42"/>
    </location>
</feature>
<keyword evidence="1" id="KW-0472">Membrane</keyword>
<feature type="non-terminal residue" evidence="2">
    <location>
        <position position="243"/>
    </location>
</feature>
<dbReference type="Proteomes" id="UP000782843">
    <property type="component" value="Unassembled WGS sequence"/>
</dbReference>
<evidence type="ECO:0000256" key="1">
    <source>
        <dbReference type="SAM" id="Phobius"/>
    </source>
</evidence>
<evidence type="ECO:0000313" key="2">
    <source>
        <dbReference type="EMBL" id="MCA9382648.1"/>
    </source>
</evidence>
<sequence length="243" mass="26868">MELHAVPQNIMQVEFQLFGDLTIREFSYIAGGGLLAFMVYAINPPFLFKWPFIIMFVLGGIALAKGKYNERSMDVYLITFMNALTSSQKMVWKKGSKKSDILADSKTKSVTYQVTKNPLQADEHTAGGVGVVKAFQQMNLDVDSADSALENRVNTLFDSMYAGTYGDLPKGAGMQFAPKKEDERLTKLKPLSAYSSYNALDLTNSGKTMLVMYLSGRQVGTTKSKAGVYRDVVGDDLEKTQSE</sequence>
<reference evidence="2" key="2">
    <citation type="journal article" date="2021" name="Microbiome">
        <title>Successional dynamics and alternative stable states in a saline activated sludge microbial community over 9 years.</title>
        <authorList>
            <person name="Wang Y."/>
            <person name="Ye J."/>
            <person name="Ju F."/>
            <person name="Liu L."/>
            <person name="Boyd J.A."/>
            <person name="Deng Y."/>
            <person name="Parks D.H."/>
            <person name="Jiang X."/>
            <person name="Yin X."/>
            <person name="Woodcroft B.J."/>
            <person name="Tyson G.W."/>
            <person name="Hugenholtz P."/>
            <person name="Polz M.F."/>
            <person name="Zhang T."/>
        </authorList>
    </citation>
    <scope>NUCLEOTIDE SEQUENCE</scope>
    <source>
        <strain evidence="2">HKST-UBA10</strain>
    </source>
</reference>
<comment type="caution">
    <text evidence="2">The sequence shown here is derived from an EMBL/GenBank/DDBJ whole genome shotgun (WGS) entry which is preliminary data.</text>
</comment>
<dbReference type="AlphaFoldDB" id="A0A955RIF1"/>
<dbReference type="EMBL" id="JAGQLG010000193">
    <property type="protein sequence ID" value="MCA9382648.1"/>
    <property type="molecule type" value="Genomic_DNA"/>
</dbReference>
<reference evidence="2" key="1">
    <citation type="submission" date="2020-04" db="EMBL/GenBank/DDBJ databases">
        <authorList>
            <person name="Zhang T."/>
        </authorList>
    </citation>
    <scope>NUCLEOTIDE SEQUENCE</scope>
    <source>
        <strain evidence="2">HKST-UBA10</strain>
    </source>
</reference>
<organism evidence="2 3">
    <name type="scientific">Candidatus Dojkabacteria bacterium</name>
    <dbReference type="NCBI Taxonomy" id="2099670"/>
    <lineage>
        <taxon>Bacteria</taxon>
        <taxon>Candidatus Dojkabacteria</taxon>
    </lineage>
</organism>
<accession>A0A955RIF1</accession>
<gene>
    <name evidence="2" type="ORF">KC660_04565</name>
</gene>
<feature type="transmembrane region" description="Helical" evidence="1">
    <location>
        <begin position="48"/>
        <end position="64"/>
    </location>
</feature>